<feature type="transmembrane region" description="Helical" evidence="1">
    <location>
        <begin position="6"/>
        <end position="26"/>
    </location>
</feature>
<evidence type="ECO:0000256" key="1">
    <source>
        <dbReference type="SAM" id="Phobius"/>
    </source>
</evidence>
<accession>A0A6C0JDE6</accession>
<keyword evidence="1" id="KW-1133">Transmembrane helix</keyword>
<keyword evidence="1" id="KW-0812">Transmembrane</keyword>
<keyword evidence="1" id="KW-0472">Membrane</keyword>
<feature type="transmembrane region" description="Helical" evidence="1">
    <location>
        <begin position="67"/>
        <end position="86"/>
    </location>
</feature>
<organism evidence="2">
    <name type="scientific">viral metagenome</name>
    <dbReference type="NCBI Taxonomy" id="1070528"/>
    <lineage>
        <taxon>unclassified sequences</taxon>
        <taxon>metagenomes</taxon>
        <taxon>organismal metagenomes</taxon>
    </lineage>
</organism>
<reference evidence="2" key="1">
    <citation type="journal article" date="2020" name="Nature">
        <title>Giant virus diversity and host interactions through global metagenomics.</title>
        <authorList>
            <person name="Schulz F."/>
            <person name="Roux S."/>
            <person name="Paez-Espino D."/>
            <person name="Jungbluth S."/>
            <person name="Walsh D.A."/>
            <person name="Denef V.J."/>
            <person name="McMahon K.D."/>
            <person name="Konstantinidis K.T."/>
            <person name="Eloe-Fadrosh E.A."/>
            <person name="Kyrpides N.C."/>
            <person name="Woyke T."/>
        </authorList>
    </citation>
    <scope>NUCLEOTIDE SEQUENCE</scope>
    <source>
        <strain evidence="2">GVMAG-M-3300025880-76</strain>
    </source>
</reference>
<feature type="transmembrane region" description="Helical" evidence="1">
    <location>
        <begin position="38"/>
        <end position="55"/>
    </location>
</feature>
<dbReference type="EMBL" id="MN740360">
    <property type="protein sequence ID" value="QHU02547.1"/>
    <property type="molecule type" value="Genomic_DNA"/>
</dbReference>
<proteinExistence type="predicted"/>
<protein>
    <submittedName>
        <fullName evidence="2">Uncharacterized protein</fullName>
    </submittedName>
</protein>
<name>A0A6C0JDE6_9ZZZZ</name>
<dbReference type="AlphaFoldDB" id="A0A6C0JDE6"/>
<evidence type="ECO:0000313" key="2">
    <source>
        <dbReference type="EMBL" id="QHU02547.1"/>
    </source>
</evidence>
<sequence length="88" mass="10205">MIELDFLKDGIAVLFFIFVFAKLYYMNLDNMSSTKYELMIYIGIAFLTDVFYTIFSGAHNQIIGLNLHSFVSALIFLVFILCVIHFNM</sequence>